<dbReference type="Pfam" id="PF08867">
    <property type="entry name" value="FRG"/>
    <property type="match status" value="1"/>
</dbReference>
<sequence>MSSSGARDLMYESRNVDRGVQTRTLDSWKDFYALIADDLSNKPAYIFRGQADADWLVDSSLDRLEKRFPTKPNRYGSIPQSFNCPPVSRERHLTAFRQAIRGRRGSNPPQLDDDESWALAQHHGLATPMLDWTLLPFAALFFAFEDELVLDAGGKMSPPDNRAVFALSTSVIGEHSTESDPSPRLFSPTTETSSRLVAQSGLFLKMPKQTDLEGYVQKHFSNESSQTNLHARAVLIKMVIKNDDRSGCLQMLNKMNINRMTLFPDLDGASRYINALWEIDFDTSLGYIGDESP</sequence>
<dbReference type="PATRIC" id="fig|243090.15.peg.1949"/>
<gene>
    <name evidence="2" type="ordered locus">RB4201</name>
</gene>
<proteinExistence type="predicted"/>
<dbReference type="EMBL" id="BX294140">
    <property type="protein sequence ID" value="CAD73638.1"/>
    <property type="molecule type" value="Genomic_DNA"/>
</dbReference>
<protein>
    <recommendedName>
        <fullName evidence="1">FRG domain-containing protein</fullName>
    </recommendedName>
</protein>
<evidence type="ECO:0000313" key="2">
    <source>
        <dbReference type="EMBL" id="CAD73638.1"/>
    </source>
</evidence>
<organism evidence="2 3">
    <name type="scientific">Rhodopirellula baltica (strain DSM 10527 / NCIMB 13988 / SH1)</name>
    <dbReference type="NCBI Taxonomy" id="243090"/>
    <lineage>
        <taxon>Bacteria</taxon>
        <taxon>Pseudomonadati</taxon>
        <taxon>Planctomycetota</taxon>
        <taxon>Planctomycetia</taxon>
        <taxon>Pirellulales</taxon>
        <taxon>Pirellulaceae</taxon>
        <taxon>Rhodopirellula</taxon>
    </lineage>
</organism>
<dbReference type="EnsemblBacteria" id="CAD73638">
    <property type="protein sequence ID" value="CAD73638"/>
    <property type="gene ID" value="RB4201"/>
</dbReference>
<feature type="domain" description="FRG" evidence="1">
    <location>
        <begin position="41"/>
        <end position="157"/>
    </location>
</feature>
<dbReference type="HOGENOM" id="CLU_050026_1_0_0"/>
<dbReference type="InterPro" id="IPR014966">
    <property type="entry name" value="FRG-dom"/>
</dbReference>
<accession>Q7UT04</accession>
<name>Q7UT04_RHOBA</name>
<evidence type="ECO:0000259" key="1">
    <source>
        <dbReference type="SMART" id="SM00901"/>
    </source>
</evidence>
<dbReference type="KEGG" id="rba:RB4201"/>
<dbReference type="SMART" id="SM00901">
    <property type="entry name" value="FRG"/>
    <property type="match status" value="1"/>
</dbReference>
<reference evidence="2 3" key="1">
    <citation type="journal article" date="2003" name="Proc. Natl. Acad. Sci. U.S.A.">
        <title>Complete genome sequence of the marine planctomycete Pirellula sp. strain 1.</title>
        <authorList>
            <person name="Gloeckner F.O."/>
            <person name="Kube M."/>
            <person name="Bauer M."/>
            <person name="Teeling H."/>
            <person name="Lombardot T."/>
            <person name="Ludwig W."/>
            <person name="Gade D."/>
            <person name="Beck A."/>
            <person name="Borzym K."/>
            <person name="Heitmann K."/>
            <person name="Rabus R."/>
            <person name="Schlesner H."/>
            <person name="Amann R."/>
            <person name="Reinhardt R."/>
        </authorList>
    </citation>
    <scope>NUCLEOTIDE SEQUENCE [LARGE SCALE GENOMIC DNA]</scope>
    <source>
        <strain evidence="3">DSM 10527 / NCIMB 13988 / SH1</strain>
    </source>
</reference>
<dbReference type="AlphaFoldDB" id="Q7UT04"/>
<dbReference type="STRING" id="243090.RB4201"/>
<dbReference type="OrthoDB" id="9816036at2"/>
<evidence type="ECO:0000313" key="3">
    <source>
        <dbReference type="Proteomes" id="UP000001025"/>
    </source>
</evidence>
<dbReference type="InParanoid" id="Q7UT04"/>
<keyword evidence="3" id="KW-1185">Reference proteome</keyword>
<dbReference type="Proteomes" id="UP000001025">
    <property type="component" value="Chromosome"/>
</dbReference>